<feature type="transmembrane region" description="Helical" evidence="1">
    <location>
        <begin position="163"/>
        <end position="184"/>
    </location>
</feature>
<dbReference type="Proteomes" id="UP000292686">
    <property type="component" value="Unassembled WGS sequence"/>
</dbReference>
<keyword evidence="1" id="KW-0472">Membrane</keyword>
<accession>A0A4Q2M513</accession>
<feature type="transmembrane region" description="Helical" evidence="1">
    <location>
        <begin position="287"/>
        <end position="311"/>
    </location>
</feature>
<dbReference type="EMBL" id="SDPM01000003">
    <property type="protein sequence ID" value="RXZ87009.1"/>
    <property type="molecule type" value="Genomic_DNA"/>
</dbReference>
<evidence type="ECO:0000256" key="1">
    <source>
        <dbReference type="SAM" id="Phobius"/>
    </source>
</evidence>
<reference evidence="2 5" key="2">
    <citation type="submission" date="2020-07" db="EMBL/GenBank/DDBJ databases">
        <title>Sequencing the genomes of 1000 actinobacteria strains.</title>
        <authorList>
            <person name="Klenk H.-P."/>
        </authorList>
    </citation>
    <scope>NUCLEOTIDE SEQUENCE [LARGE SCALE GENOMIC DNA]</scope>
    <source>
        <strain evidence="2 5">DSM 23870</strain>
    </source>
</reference>
<evidence type="ECO:0000313" key="5">
    <source>
        <dbReference type="Proteomes" id="UP000581087"/>
    </source>
</evidence>
<keyword evidence="1" id="KW-1133">Transmembrane helix</keyword>
<sequence>MSESVESRKSIELSWGWRRKPVETGEPHDDAEVFVGKHDDYWRGMRMTLLRASIVATVAVGAVFLLREIAALTNTGTSPIRILLPPLPAEVFLATLGVSVTIAIALQVAVRAEVSGDRSRDVSGAARRYALAQVADALAIATLALGLYQSVQNVTGPTSIDVLRLFGPLIGGVLVALVASDAAVAGDELRKGRDLVREWRLRRREAAARPLLSVTTGTRRPSGRAKTRQWSTLVIASVLAGLIPPIVIDSWEGLGARAAAVLISLAAGAVVVAVATYSYQLSVQGDWVTLVIVCVVITLISVPVVILVYIVVWDAAVVYGSPFGAAMLLTWVVVSITVPSVLASRYLGVTASIRGRGVLREIVARHLARALARRVAEAARQPDEPPVPLSALAVVACIFCVIPPVGLALAEAARVRIVHSHRGAQVLRGARVATFARWASIAVLALGLCGGIALIALTADSAGG</sequence>
<keyword evidence="1" id="KW-0812">Transmembrane</keyword>
<organism evidence="3 4">
    <name type="scientific">Agromyces atrinae</name>
    <dbReference type="NCBI Taxonomy" id="592376"/>
    <lineage>
        <taxon>Bacteria</taxon>
        <taxon>Bacillati</taxon>
        <taxon>Actinomycetota</taxon>
        <taxon>Actinomycetes</taxon>
        <taxon>Micrococcales</taxon>
        <taxon>Microbacteriaceae</taxon>
        <taxon>Agromyces</taxon>
    </lineage>
</organism>
<proteinExistence type="predicted"/>
<evidence type="ECO:0000313" key="3">
    <source>
        <dbReference type="EMBL" id="RXZ87009.1"/>
    </source>
</evidence>
<evidence type="ECO:0000313" key="4">
    <source>
        <dbReference type="Proteomes" id="UP000292686"/>
    </source>
</evidence>
<dbReference type="AlphaFoldDB" id="A0A4Q2M513"/>
<keyword evidence="4" id="KW-1185">Reference proteome</keyword>
<protein>
    <submittedName>
        <fullName evidence="3">Uncharacterized protein</fullName>
    </submittedName>
</protein>
<feature type="transmembrane region" description="Helical" evidence="1">
    <location>
        <begin position="435"/>
        <end position="459"/>
    </location>
</feature>
<feature type="transmembrane region" description="Helical" evidence="1">
    <location>
        <begin position="91"/>
        <end position="110"/>
    </location>
</feature>
<dbReference type="RefSeq" id="WP_129173903.1">
    <property type="nucleotide sequence ID" value="NZ_JACCBI010000001.1"/>
</dbReference>
<feature type="transmembrane region" description="Helical" evidence="1">
    <location>
        <begin position="254"/>
        <end position="275"/>
    </location>
</feature>
<reference evidence="3 4" key="1">
    <citation type="submission" date="2019-01" db="EMBL/GenBank/DDBJ databases">
        <title>Agromyces.</title>
        <authorList>
            <person name="Li J."/>
        </authorList>
    </citation>
    <scope>NUCLEOTIDE SEQUENCE [LARGE SCALE GENOMIC DNA]</scope>
    <source>
        <strain evidence="3 4">DSM 23870</strain>
    </source>
</reference>
<dbReference type="Proteomes" id="UP000581087">
    <property type="component" value="Unassembled WGS sequence"/>
</dbReference>
<feature type="transmembrane region" description="Helical" evidence="1">
    <location>
        <begin position="49"/>
        <end position="71"/>
    </location>
</feature>
<gene>
    <name evidence="2" type="ORF">BJ972_001668</name>
    <name evidence="3" type="ORF">ESP50_08100</name>
</gene>
<feature type="transmembrane region" description="Helical" evidence="1">
    <location>
        <begin position="323"/>
        <end position="347"/>
    </location>
</feature>
<feature type="transmembrane region" description="Helical" evidence="1">
    <location>
        <begin position="130"/>
        <end position="151"/>
    </location>
</feature>
<evidence type="ECO:0000313" key="2">
    <source>
        <dbReference type="EMBL" id="NYD67149.1"/>
    </source>
</evidence>
<feature type="transmembrane region" description="Helical" evidence="1">
    <location>
        <begin position="230"/>
        <end position="248"/>
    </location>
</feature>
<comment type="caution">
    <text evidence="3">The sequence shown here is derived from an EMBL/GenBank/DDBJ whole genome shotgun (WGS) entry which is preliminary data.</text>
</comment>
<dbReference type="EMBL" id="JACCBI010000001">
    <property type="protein sequence ID" value="NYD67149.1"/>
    <property type="molecule type" value="Genomic_DNA"/>
</dbReference>
<name>A0A4Q2M513_9MICO</name>